<name>A0A915IBF9_ROMCU</name>
<dbReference type="AlphaFoldDB" id="A0A915IBF9"/>
<dbReference type="Proteomes" id="UP000887565">
    <property type="component" value="Unplaced"/>
</dbReference>
<feature type="compositionally biased region" description="Basic and acidic residues" evidence="1">
    <location>
        <begin position="23"/>
        <end position="38"/>
    </location>
</feature>
<dbReference type="WBParaSite" id="nRc.2.0.1.t11227-RA">
    <property type="protein sequence ID" value="nRc.2.0.1.t11227-RA"/>
    <property type="gene ID" value="nRc.2.0.1.g11227"/>
</dbReference>
<organism evidence="2 3">
    <name type="scientific">Romanomermis culicivorax</name>
    <name type="common">Nematode worm</name>
    <dbReference type="NCBI Taxonomy" id="13658"/>
    <lineage>
        <taxon>Eukaryota</taxon>
        <taxon>Metazoa</taxon>
        <taxon>Ecdysozoa</taxon>
        <taxon>Nematoda</taxon>
        <taxon>Enoplea</taxon>
        <taxon>Dorylaimia</taxon>
        <taxon>Mermithida</taxon>
        <taxon>Mermithoidea</taxon>
        <taxon>Mermithidae</taxon>
        <taxon>Romanomermis</taxon>
    </lineage>
</organism>
<keyword evidence="2" id="KW-1185">Reference proteome</keyword>
<reference evidence="3" key="1">
    <citation type="submission" date="2022-11" db="UniProtKB">
        <authorList>
            <consortium name="WormBaseParasite"/>
        </authorList>
    </citation>
    <scope>IDENTIFICATION</scope>
</reference>
<evidence type="ECO:0000313" key="3">
    <source>
        <dbReference type="WBParaSite" id="nRc.2.0.1.t11227-RA"/>
    </source>
</evidence>
<accession>A0A915IBF9</accession>
<sequence>MLNKSVVKGAPVFSSDEEEEDIKDNRILNKGTSTEKKISTKRGLQQLGERQLGERQSGEQQLGERQLGDYDNWVNATIG</sequence>
<evidence type="ECO:0000256" key="1">
    <source>
        <dbReference type="SAM" id="MobiDB-lite"/>
    </source>
</evidence>
<protein>
    <submittedName>
        <fullName evidence="3">Uncharacterized protein</fullName>
    </submittedName>
</protein>
<proteinExistence type="predicted"/>
<evidence type="ECO:0000313" key="2">
    <source>
        <dbReference type="Proteomes" id="UP000887565"/>
    </source>
</evidence>
<feature type="region of interest" description="Disordered" evidence="1">
    <location>
        <begin position="1"/>
        <end position="79"/>
    </location>
</feature>